<evidence type="ECO:0000256" key="4">
    <source>
        <dbReference type="ARBA" id="ARBA00022679"/>
    </source>
</evidence>
<dbReference type="STRING" id="1524254.PHACT_00220"/>
<dbReference type="GO" id="GO:0010134">
    <property type="term" value="P:sulfate assimilation via adenylyl sulfate reduction"/>
    <property type="evidence" value="ECO:0007669"/>
    <property type="project" value="TreeGrafter"/>
</dbReference>
<name>A0A1E8CH60_9GAMM</name>
<evidence type="ECO:0000259" key="9">
    <source>
        <dbReference type="Pfam" id="PF01583"/>
    </source>
</evidence>
<dbReference type="SUPFAM" id="SSF52540">
    <property type="entry name" value="P-loop containing nucleoside triphosphate hydrolases"/>
    <property type="match status" value="1"/>
</dbReference>
<dbReference type="EMBL" id="MASR01000001">
    <property type="protein sequence ID" value="OFE11774.1"/>
    <property type="molecule type" value="Genomic_DNA"/>
</dbReference>
<evidence type="ECO:0000256" key="1">
    <source>
        <dbReference type="ARBA" id="ARBA00001823"/>
    </source>
</evidence>
<keyword evidence="6 7" id="KW-0067">ATP-binding</keyword>
<dbReference type="InterPro" id="IPR059117">
    <property type="entry name" value="APS_kinase_dom"/>
</dbReference>
<dbReference type="RefSeq" id="WP_070115400.1">
    <property type="nucleotide sequence ID" value="NZ_MASR01000001.1"/>
</dbReference>
<comment type="caution">
    <text evidence="10">The sequence shown here is derived from an EMBL/GenBank/DDBJ whole genome shotgun (WGS) entry which is preliminary data.</text>
</comment>
<reference evidence="11" key="1">
    <citation type="submission" date="2016-07" db="EMBL/GenBank/DDBJ databases">
        <authorList>
            <person name="Florea S."/>
            <person name="Webb J.S."/>
            <person name="Jaromczyk J."/>
            <person name="Schardl C.L."/>
        </authorList>
    </citation>
    <scope>NUCLEOTIDE SEQUENCE [LARGE SCALE GENOMIC DNA]</scope>
    <source>
        <strain evidence="11">KCTC 42131</strain>
    </source>
</reference>
<evidence type="ECO:0000256" key="5">
    <source>
        <dbReference type="ARBA" id="ARBA00022741"/>
    </source>
</evidence>
<dbReference type="GO" id="GO:0005524">
    <property type="term" value="F:ATP binding"/>
    <property type="evidence" value="ECO:0007669"/>
    <property type="project" value="UniProtKB-UniRule"/>
</dbReference>
<comment type="similarity">
    <text evidence="7 8">Belongs to the APS kinase family.</text>
</comment>
<dbReference type="InterPro" id="IPR027417">
    <property type="entry name" value="P-loop_NTPase"/>
</dbReference>
<dbReference type="OrthoDB" id="9804504at2"/>
<comment type="function">
    <text evidence="7 8">Catalyzes the synthesis of activated sulfate.</text>
</comment>
<keyword evidence="7" id="KW-0597">Phosphoprotein</keyword>
<organism evidence="10 11">
    <name type="scientific">Pseudohongiella acticola</name>
    <dbReference type="NCBI Taxonomy" id="1524254"/>
    <lineage>
        <taxon>Bacteria</taxon>
        <taxon>Pseudomonadati</taxon>
        <taxon>Pseudomonadota</taxon>
        <taxon>Gammaproteobacteria</taxon>
        <taxon>Pseudomonadales</taxon>
        <taxon>Pseudohongiellaceae</taxon>
        <taxon>Pseudohongiella</taxon>
    </lineage>
</organism>
<dbReference type="Proteomes" id="UP000175669">
    <property type="component" value="Unassembled WGS sequence"/>
</dbReference>
<evidence type="ECO:0000256" key="6">
    <source>
        <dbReference type="ARBA" id="ARBA00022840"/>
    </source>
</evidence>
<dbReference type="InterPro" id="IPR002891">
    <property type="entry name" value="APS"/>
</dbReference>
<accession>A0A1E8CH60</accession>
<dbReference type="PANTHER" id="PTHR42700:SF3">
    <property type="entry name" value="BIFUNCTIONAL SAT_APS KINASE-RELATED"/>
    <property type="match status" value="1"/>
</dbReference>
<dbReference type="EC" id="2.7.1.25" evidence="3 7"/>
<dbReference type="Gene3D" id="3.40.50.300">
    <property type="entry name" value="P-loop containing nucleotide triphosphate hydrolases"/>
    <property type="match status" value="1"/>
</dbReference>
<comment type="catalytic activity">
    <reaction evidence="1 7 8">
        <text>adenosine 5'-phosphosulfate + ATP = 3'-phosphoadenylyl sulfate + ADP + H(+)</text>
        <dbReference type="Rhea" id="RHEA:24152"/>
        <dbReference type="ChEBI" id="CHEBI:15378"/>
        <dbReference type="ChEBI" id="CHEBI:30616"/>
        <dbReference type="ChEBI" id="CHEBI:58243"/>
        <dbReference type="ChEBI" id="CHEBI:58339"/>
        <dbReference type="ChEBI" id="CHEBI:456216"/>
        <dbReference type="EC" id="2.7.1.25"/>
    </reaction>
</comment>
<dbReference type="GO" id="GO:0019379">
    <property type="term" value="P:sulfate assimilation, phosphoadenylyl sulfate reduction by phosphoadenylyl-sulfate reductase (thioredoxin)"/>
    <property type="evidence" value="ECO:0007669"/>
    <property type="project" value="TreeGrafter"/>
</dbReference>
<dbReference type="GO" id="GO:0004781">
    <property type="term" value="F:sulfate adenylyltransferase (ATP) activity"/>
    <property type="evidence" value="ECO:0007669"/>
    <property type="project" value="TreeGrafter"/>
</dbReference>
<evidence type="ECO:0000313" key="10">
    <source>
        <dbReference type="EMBL" id="OFE11774.1"/>
    </source>
</evidence>
<sequence>MATTLNSVTARAPKVLWLTGLSGAGKTTIANQVAQSLRDTGRACYILDGDNVRKGLCQDLGFSDSDRVENIRRVAEVARLMMDAGLIVIVALISPFRAERDAARNTIGNDRFIEVYIDTPLAVAEQRDVKGLYKKARNGEIENFTGIASPYEIPLTPTLIISTVNESPQQSAAKVLALLT</sequence>
<proteinExistence type="inferred from homology"/>
<evidence type="ECO:0000256" key="7">
    <source>
        <dbReference type="HAMAP-Rule" id="MF_00065"/>
    </source>
</evidence>
<evidence type="ECO:0000313" key="11">
    <source>
        <dbReference type="Proteomes" id="UP000175669"/>
    </source>
</evidence>
<dbReference type="GO" id="GO:0005737">
    <property type="term" value="C:cytoplasm"/>
    <property type="evidence" value="ECO:0007669"/>
    <property type="project" value="TreeGrafter"/>
</dbReference>
<keyword evidence="5 7" id="KW-0547">Nucleotide-binding</keyword>
<dbReference type="PANTHER" id="PTHR42700">
    <property type="entry name" value="SULFATE ADENYLYLTRANSFERASE"/>
    <property type="match status" value="1"/>
</dbReference>
<keyword evidence="7 8" id="KW-0418">Kinase</keyword>
<keyword evidence="4 7" id="KW-0808">Transferase</keyword>
<dbReference type="NCBIfam" id="TIGR00455">
    <property type="entry name" value="apsK"/>
    <property type="match status" value="1"/>
</dbReference>
<gene>
    <name evidence="7" type="primary">cysC</name>
    <name evidence="10" type="ORF">PHACT_00220</name>
</gene>
<feature type="domain" description="APS kinase" evidence="9">
    <location>
        <begin position="14"/>
        <end position="161"/>
    </location>
</feature>
<dbReference type="Pfam" id="PF01583">
    <property type="entry name" value="APS_kinase"/>
    <property type="match status" value="1"/>
</dbReference>
<dbReference type="NCBIfam" id="NF003013">
    <property type="entry name" value="PRK03846.1"/>
    <property type="match status" value="1"/>
</dbReference>
<keyword evidence="11" id="KW-1185">Reference proteome</keyword>
<dbReference type="CDD" id="cd02027">
    <property type="entry name" value="APSK"/>
    <property type="match status" value="1"/>
</dbReference>
<dbReference type="GO" id="GO:0070814">
    <property type="term" value="P:hydrogen sulfide biosynthetic process"/>
    <property type="evidence" value="ECO:0007669"/>
    <property type="project" value="UniProtKB-UniRule"/>
</dbReference>
<protein>
    <recommendedName>
        <fullName evidence="3 7">Adenylyl-sulfate kinase</fullName>
        <ecNumber evidence="3 7">2.7.1.25</ecNumber>
    </recommendedName>
    <alternativeName>
        <fullName evidence="7">APS kinase</fullName>
    </alternativeName>
    <alternativeName>
        <fullName evidence="7">ATP adenosine-5'-phosphosulfate 3'-phosphotransferase</fullName>
    </alternativeName>
    <alternativeName>
        <fullName evidence="7">Adenosine-5'-phosphosulfate kinase</fullName>
    </alternativeName>
</protein>
<dbReference type="HAMAP" id="MF_00065">
    <property type="entry name" value="Adenylyl_sulf_kinase"/>
    <property type="match status" value="1"/>
</dbReference>
<comment type="pathway">
    <text evidence="2 7 8">Sulfur metabolism; hydrogen sulfide biosynthesis; sulfite from sulfate: step 2/3.</text>
</comment>
<evidence type="ECO:0000256" key="8">
    <source>
        <dbReference type="RuleBase" id="RU004347"/>
    </source>
</evidence>
<dbReference type="UniPathway" id="UPA00140">
    <property type="reaction ID" value="UER00205"/>
</dbReference>
<dbReference type="InterPro" id="IPR050512">
    <property type="entry name" value="Sulf_AdTrans/APS_kinase"/>
</dbReference>
<feature type="active site" description="Phosphoserine intermediate" evidence="7">
    <location>
        <position position="94"/>
    </location>
</feature>
<feature type="binding site" evidence="7">
    <location>
        <begin position="20"/>
        <end position="27"/>
    </location>
    <ligand>
        <name>ATP</name>
        <dbReference type="ChEBI" id="CHEBI:30616"/>
    </ligand>
</feature>
<dbReference type="AlphaFoldDB" id="A0A1E8CH60"/>
<evidence type="ECO:0000256" key="2">
    <source>
        <dbReference type="ARBA" id="ARBA00004806"/>
    </source>
</evidence>
<evidence type="ECO:0000256" key="3">
    <source>
        <dbReference type="ARBA" id="ARBA00012121"/>
    </source>
</evidence>
<dbReference type="GO" id="GO:0004020">
    <property type="term" value="F:adenylylsulfate kinase activity"/>
    <property type="evidence" value="ECO:0007669"/>
    <property type="project" value="UniProtKB-UniRule"/>
</dbReference>